<dbReference type="CDD" id="cd07185">
    <property type="entry name" value="OmpA_C-like"/>
    <property type="match status" value="1"/>
</dbReference>
<dbReference type="EMBL" id="CP031229">
    <property type="protein sequence ID" value="AXH95463.1"/>
    <property type="molecule type" value="Genomic_DNA"/>
</dbReference>
<evidence type="ECO:0000313" key="5">
    <source>
        <dbReference type="Proteomes" id="UP000253790"/>
    </source>
</evidence>
<evidence type="ECO:0000313" key="4">
    <source>
        <dbReference type="EMBL" id="AXH95463.1"/>
    </source>
</evidence>
<keyword evidence="1" id="KW-0472">Membrane</keyword>
<keyword evidence="5" id="KW-1185">Reference proteome</keyword>
<reference evidence="4 5" key="1">
    <citation type="submission" date="2018-07" db="EMBL/GenBank/DDBJ databases">
        <title>Complete genome sequencing of Ornithinimicrobium sp. AMA3305.</title>
        <authorList>
            <person name="Bae J.-W."/>
        </authorList>
    </citation>
    <scope>NUCLEOTIDE SEQUENCE [LARGE SCALE GENOMIC DNA]</scope>
    <source>
        <strain evidence="4 5">AMA3305</strain>
    </source>
</reference>
<proteinExistence type="predicted"/>
<dbReference type="InterPro" id="IPR036737">
    <property type="entry name" value="OmpA-like_sf"/>
</dbReference>
<accession>A0A345NKA5</accession>
<dbReference type="Pfam" id="PF00691">
    <property type="entry name" value="OmpA"/>
    <property type="match status" value="1"/>
</dbReference>
<feature type="domain" description="OmpA-like" evidence="3">
    <location>
        <begin position="290"/>
        <end position="415"/>
    </location>
</feature>
<dbReference type="AlphaFoldDB" id="A0A345NKA5"/>
<dbReference type="GO" id="GO:0016020">
    <property type="term" value="C:membrane"/>
    <property type="evidence" value="ECO:0007669"/>
    <property type="project" value="UniProtKB-UniRule"/>
</dbReference>
<dbReference type="PROSITE" id="PS51123">
    <property type="entry name" value="OMPA_2"/>
    <property type="match status" value="1"/>
</dbReference>
<feature type="signal peptide" evidence="2">
    <location>
        <begin position="1"/>
        <end position="25"/>
    </location>
</feature>
<feature type="chain" id="PRO_5016633433" evidence="2">
    <location>
        <begin position="26"/>
        <end position="428"/>
    </location>
</feature>
<dbReference type="KEGG" id="orn:DV701_04355"/>
<dbReference type="Proteomes" id="UP000253790">
    <property type="component" value="Chromosome"/>
</dbReference>
<dbReference type="InterPro" id="IPR006665">
    <property type="entry name" value="OmpA-like"/>
</dbReference>
<protein>
    <submittedName>
        <fullName evidence="4">OmpA family protein</fullName>
    </submittedName>
</protein>
<name>A0A345NKA5_9MICO</name>
<dbReference type="PROSITE" id="PS51257">
    <property type="entry name" value="PROKAR_LIPOPROTEIN"/>
    <property type="match status" value="1"/>
</dbReference>
<dbReference type="SUPFAM" id="SSF103088">
    <property type="entry name" value="OmpA-like"/>
    <property type="match status" value="1"/>
</dbReference>
<keyword evidence="2" id="KW-0732">Signal</keyword>
<dbReference type="Gene3D" id="3.30.1330.60">
    <property type="entry name" value="OmpA-like domain"/>
    <property type="match status" value="1"/>
</dbReference>
<sequence>MRSSNPSPLMAVLLLLLLLTGCAQASGGQQGAAPSASGCEAGGLRENVILVLGTHANMPRPVLTAADGATTSPELSCALDHLLLEGGQLTVIGVDGAPAQTARKRFAPLSAEVNDKNGPGKERLLRERRSELDDLLNPTPLTEGADLHRALDLALRAASREPAASVVFVLDNGLSDRGAVDMTRAGWSTSEASDVASAVAQSGQALQQSPGVTVVLSGLGGTFLPQPELHTVQERAVTAIWEALVRDTGADVTVDATAWTRVEGNVTELSTGFVEPIRPPVVDLRSTATTQEPVLLYPGSLHFEPDGADPQWTDEGRAVIENFARVARERTDEKLYVVGRTDSMATRKWASNDELSQARADAVRDLLIDLGVDARQIVSMGQGYAGCPDDGGLDGVDPGKRHQNRVVVIGVLPAGEPVPTGCFYDKQD</sequence>
<evidence type="ECO:0000256" key="1">
    <source>
        <dbReference type="PROSITE-ProRule" id="PRU00473"/>
    </source>
</evidence>
<gene>
    <name evidence="4" type="ORF">DV701_04355</name>
</gene>
<evidence type="ECO:0000256" key="2">
    <source>
        <dbReference type="SAM" id="SignalP"/>
    </source>
</evidence>
<evidence type="ECO:0000259" key="3">
    <source>
        <dbReference type="PROSITE" id="PS51123"/>
    </source>
</evidence>
<organism evidence="4 5">
    <name type="scientific">Ornithinimicrobium avium</name>
    <dbReference type="NCBI Taxonomy" id="2283195"/>
    <lineage>
        <taxon>Bacteria</taxon>
        <taxon>Bacillati</taxon>
        <taxon>Actinomycetota</taxon>
        <taxon>Actinomycetes</taxon>
        <taxon>Micrococcales</taxon>
        <taxon>Ornithinimicrobiaceae</taxon>
        <taxon>Ornithinimicrobium</taxon>
    </lineage>
</organism>
<dbReference type="OrthoDB" id="3690556at2"/>